<dbReference type="PANTHER" id="PTHR10502">
    <property type="entry name" value="ANNEXIN"/>
    <property type="match status" value="1"/>
</dbReference>
<reference evidence="1" key="1">
    <citation type="journal article" date="2023" name="Mol. Biol. Evol.">
        <title>Third-Generation Sequencing Reveals the Adaptive Role of the Epigenome in Three Deep-Sea Polychaetes.</title>
        <authorList>
            <person name="Perez M."/>
            <person name="Aroh O."/>
            <person name="Sun Y."/>
            <person name="Lan Y."/>
            <person name="Juniper S.K."/>
            <person name="Young C.R."/>
            <person name="Angers B."/>
            <person name="Qian P.Y."/>
        </authorList>
    </citation>
    <scope>NUCLEOTIDE SEQUENCE</scope>
    <source>
        <strain evidence="1">R07B-5</strain>
    </source>
</reference>
<organism evidence="1 2">
    <name type="scientific">Ridgeia piscesae</name>
    <name type="common">Tubeworm</name>
    <dbReference type="NCBI Taxonomy" id="27915"/>
    <lineage>
        <taxon>Eukaryota</taxon>
        <taxon>Metazoa</taxon>
        <taxon>Spiralia</taxon>
        <taxon>Lophotrochozoa</taxon>
        <taxon>Annelida</taxon>
        <taxon>Polychaeta</taxon>
        <taxon>Sedentaria</taxon>
        <taxon>Canalipalpata</taxon>
        <taxon>Sabellida</taxon>
        <taxon>Siboglinidae</taxon>
        <taxon>Ridgeia</taxon>
    </lineage>
</organism>
<dbReference type="GO" id="GO:0005634">
    <property type="term" value="C:nucleus"/>
    <property type="evidence" value="ECO:0007669"/>
    <property type="project" value="TreeGrafter"/>
</dbReference>
<evidence type="ECO:0000313" key="1">
    <source>
        <dbReference type="EMBL" id="KAK2179764.1"/>
    </source>
</evidence>
<keyword evidence="2" id="KW-1185">Reference proteome</keyword>
<sequence>MGCIVGKQNGGARDLLDLNNDDPLRECDTAESYAEVIRTSIIAGNVCGHTANELTEIQKEYQNICGHTLVSDVQAKYDDEEVGHILIERLSLKESPDDDAEAASVYSAQLVDAARNGMLFGDGHIFQDCAMTKSPSTLKLILEMFLKQCQRDMTVEIEKYYPAGHTREALITMVKLLRNRWLYMSHIIHELMSSEKEEEEKHLLYLVLSMDQDSVSELKRVYKNTFFEMMARDVKETVKDAVIQHALLNHIK</sequence>
<dbReference type="EMBL" id="JAODUO010000474">
    <property type="protein sequence ID" value="KAK2179764.1"/>
    <property type="molecule type" value="Genomic_DNA"/>
</dbReference>
<dbReference type="GO" id="GO:0005737">
    <property type="term" value="C:cytoplasm"/>
    <property type="evidence" value="ECO:0007669"/>
    <property type="project" value="TreeGrafter"/>
</dbReference>
<dbReference type="GO" id="GO:0005509">
    <property type="term" value="F:calcium ion binding"/>
    <property type="evidence" value="ECO:0007669"/>
    <property type="project" value="InterPro"/>
</dbReference>
<dbReference type="AlphaFoldDB" id="A0AAD9KY10"/>
<dbReference type="SUPFAM" id="SSF47874">
    <property type="entry name" value="Annexin"/>
    <property type="match status" value="1"/>
</dbReference>
<name>A0AAD9KY10_RIDPI</name>
<dbReference type="GO" id="GO:0001786">
    <property type="term" value="F:phosphatidylserine binding"/>
    <property type="evidence" value="ECO:0007669"/>
    <property type="project" value="TreeGrafter"/>
</dbReference>
<dbReference type="GO" id="GO:0012506">
    <property type="term" value="C:vesicle membrane"/>
    <property type="evidence" value="ECO:0007669"/>
    <property type="project" value="TreeGrafter"/>
</dbReference>
<evidence type="ECO:0000313" key="2">
    <source>
        <dbReference type="Proteomes" id="UP001209878"/>
    </source>
</evidence>
<dbReference type="PANTHER" id="PTHR10502:SF243">
    <property type="entry name" value="ANNEXIN"/>
    <property type="match status" value="1"/>
</dbReference>
<dbReference type="GO" id="GO:0005886">
    <property type="term" value="C:plasma membrane"/>
    <property type="evidence" value="ECO:0007669"/>
    <property type="project" value="TreeGrafter"/>
</dbReference>
<comment type="caution">
    <text evidence="1">The sequence shown here is derived from an EMBL/GenBank/DDBJ whole genome shotgun (WGS) entry which is preliminary data.</text>
</comment>
<dbReference type="Proteomes" id="UP001209878">
    <property type="component" value="Unassembled WGS sequence"/>
</dbReference>
<proteinExistence type="predicted"/>
<accession>A0AAD9KY10</accession>
<gene>
    <name evidence="1" type="ORF">NP493_474g05079</name>
</gene>
<dbReference type="InterPro" id="IPR037104">
    <property type="entry name" value="Annexin_sf"/>
</dbReference>
<dbReference type="GO" id="GO:0005544">
    <property type="term" value="F:calcium-dependent phospholipid binding"/>
    <property type="evidence" value="ECO:0007669"/>
    <property type="project" value="InterPro"/>
</dbReference>
<evidence type="ECO:0008006" key="3">
    <source>
        <dbReference type="Google" id="ProtNLM"/>
    </source>
</evidence>
<protein>
    <recommendedName>
        <fullName evidence="3">Annexin</fullName>
    </recommendedName>
</protein>